<dbReference type="PATRIC" id="fig|1291734.4.peg.1615"/>
<dbReference type="EMBL" id="AZDJ01000022">
    <property type="protein sequence ID" value="KRK72599.1"/>
    <property type="molecule type" value="Genomic_DNA"/>
</dbReference>
<evidence type="ECO:0000313" key="1">
    <source>
        <dbReference type="EMBL" id="KRK72599.1"/>
    </source>
</evidence>
<comment type="caution">
    <text evidence="1">The sequence shown here is derived from an EMBL/GenBank/DDBJ whole genome shotgun (WGS) entry which is preliminary data.</text>
</comment>
<dbReference type="AlphaFoldDB" id="A0A0R1JZX0"/>
<organism evidence="1 2">
    <name type="scientific">Lacticaseibacillus nasuensis JCM 17158</name>
    <dbReference type="NCBI Taxonomy" id="1291734"/>
    <lineage>
        <taxon>Bacteria</taxon>
        <taxon>Bacillati</taxon>
        <taxon>Bacillota</taxon>
        <taxon>Bacilli</taxon>
        <taxon>Lactobacillales</taxon>
        <taxon>Lactobacillaceae</taxon>
        <taxon>Lacticaseibacillus</taxon>
    </lineage>
</organism>
<evidence type="ECO:0008006" key="3">
    <source>
        <dbReference type="Google" id="ProtNLM"/>
    </source>
</evidence>
<proteinExistence type="predicted"/>
<dbReference type="STRING" id="1291734.FD02_GL001572"/>
<sequence length="108" mass="11677">MWRALSFWQFYFAAKLVDQVPLSDTEKSFVLQLTGGAELALMPKSFLPDEATKLADTAPALMFFCAAATFTQLHGELPGAGDINESGDTQAFSFVDPDGHAFVLATRG</sequence>
<gene>
    <name evidence="1" type="ORF">FD02_GL001572</name>
</gene>
<keyword evidence="2" id="KW-1185">Reference proteome</keyword>
<reference evidence="1 2" key="1">
    <citation type="journal article" date="2015" name="Genome Announc.">
        <title>Expanding the biotechnology potential of lactobacilli through comparative genomics of 213 strains and associated genera.</title>
        <authorList>
            <person name="Sun Z."/>
            <person name="Harris H.M."/>
            <person name="McCann A."/>
            <person name="Guo C."/>
            <person name="Argimon S."/>
            <person name="Zhang W."/>
            <person name="Yang X."/>
            <person name="Jeffery I.B."/>
            <person name="Cooney J.C."/>
            <person name="Kagawa T.F."/>
            <person name="Liu W."/>
            <person name="Song Y."/>
            <person name="Salvetti E."/>
            <person name="Wrobel A."/>
            <person name="Rasinkangas P."/>
            <person name="Parkhill J."/>
            <person name="Rea M.C."/>
            <person name="O'Sullivan O."/>
            <person name="Ritari J."/>
            <person name="Douillard F.P."/>
            <person name="Paul Ross R."/>
            <person name="Yang R."/>
            <person name="Briner A.E."/>
            <person name="Felis G.E."/>
            <person name="de Vos W.M."/>
            <person name="Barrangou R."/>
            <person name="Klaenhammer T.R."/>
            <person name="Caufield P.W."/>
            <person name="Cui Y."/>
            <person name="Zhang H."/>
            <person name="O'Toole P.W."/>
        </authorList>
    </citation>
    <scope>NUCLEOTIDE SEQUENCE [LARGE SCALE GENOMIC DNA]</scope>
    <source>
        <strain evidence="1 2">JCM 17158</strain>
    </source>
</reference>
<name>A0A0R1JZX0_9LACO</name>
<accession>A0A0R1JZX0</accession>
<evidence type="ECO:0000313" key="2">
    <source>
        <dbReference type="Proteomes" id="UP000051804"/>
    </source>
</evidence>
<protein>
    <recommendedName>
        <fullName evidence="3">VOC domain-containing protein</fullName>
    </recommendedName>
</protein>
<dbReference type="Proteomes" id="UP000051804">
    <property type="component" value="Unassembled WGS sequence"/>
</dbReference>